<feature type="transmembrane region" description="Helical" evidence="6">
    <location>
        <begin position="61"/>
        <end position="80"/>
    </location>
</feature>
<dbReference type="Pfam" id="PF02397">
    <property type="entry name" value="Bac_transf"/>
    <property type="match status" value="1"/>
</dbReference>
<evidence type="ECO:0000259" key="7">
    <source>
        <dbReference type="Pfam" id="PF02397"/>
    </source>
</evidence>
<dbReference type="InterPro" id="IPR036291">
    <property type="entry name" value="NAD(P)-bd_dom_sf"/>
</dbReference>
<dbReference type="Pfam" id="PF13727">
    <property type="entry name" value="CoA_binding_3"/>
    <property type="match status" value="1"/>
</dbReference>
<reference evidence="8" key="1">
    <citation type="journal article" date="2015" name="Nature">
        <title>Complex archaea that bridge the gap between prokaryotes and eukaryotes.</title>
        <authorList>
            <person name="Spang A."/>
            <person name="Saw J.H."/>
            <person name="Jorgensen S.L."/>
            <person name="Zaremba-Niedzwiedzka K."/>
            <person name="Martijn J."/>
            <person name="Lind A.E."/>
            <person name="van Eijk R."/>
            <person name="Schleper C."/>
            <person name="Guy L."/>
            <person name="Ettema T.J."/>
        </authorList>
    </citation>
    <scope>NUCLEOTIDE SEQUENCE</scope>
</reference>
<keyword evidence="3 6" id="KW-0812">Transmembrane</keyword>
<dbReference type="NCBIfam" id="TIGR03025">
    <property type="entry name" value="EPS_sugtrans"/>
    <property type="match status" value="1"/>
</dbReference>
<gene>
    <name evidence="8" type="ORF">LCGC14_1282700</name>
</gene>
<name>A0A0F9NXU7_9ZZZZ</name>
<proteinExistence type="predicted"/>
<evidence type="ECO:0000256" key="2">
    <source>
        <dbReference type="ARBA" id="ARBA00022679"/>
    </source>
</evidence>
<comment type="subcellular location">
    <subcellularLocation>
        <location evidence="1">Membrane</location>
        <topology evidence="1">Multi-pass membrane protein</topology>
    </subcellularLocation>
</comment>
<dbReference type="Gene3D" id="3.40.50.720">
    <property type="entry name" value="NAD(P)-binding Rossmann-like Domain"/>
    <property type="match status" value="1"/>
</dbReference>
<dbReference type="InterPro" id="IPR017475">
    <property type="entry name" value="EPS_sugar_tfrase"/>
</dbReference>
<dbReference type="PANTHER" id="PTHR30576">
    <property type="entry name" value="COLANIC BIOSYNTHESIS UDP-GLUCOSE LIPID CARRIER TRANSFERASE"/>
    <property type="match status" value="1"/>
</dbReference>
<dbReference type="SUPFAM" id="SSF51735">
    <property type="entry name" value="NAD(P)-binding Rossmann-fold domains"/>
    <property type="match status" value="1"/>
</dbReference>
<dbReference type="PANTHER" id="PTHR30576:SF10">
    <property type="entry name" value="SLL5057 PROTEIN"/>
    <property type="match status" value="1"/>
</dbReference>
<accession>A0A0F9NXU7</accession>
<evidence type="ECO:0000256" key="5">
    <source>
        <dbReference type="ARBA" id="ARBA00023136"/>
    </source>
</evidence>
<feature type="transmembrane region" description="Helical" evidence="6">
    <location>
        <begin position="127"/>
        <end position="149"/>
    </location>
</feature>
<sequence length="490" mass="55297">MNTRTQAIRKTIEESKSATKQRPFHWETLLLVTSDILAFVVSVAIIILFSHFIFFGRAFNSVSFFEYLMVFYLIVALITAKLTKSYDFRVSMSSTQELPKIAMSLGFAGMLTTSVGLFFVLLIKLPIMRYVAILWPVAVVFTYLFRVATRIIIGIQRARGNGLRNVLIVGAGTVGNDIAKKLKKNPYLGFKPIGFVDGNPMALRGEKQELSILGKEEELGDLIEKYQIEHVIVSFSDAGHQTSVDAIRNNRSIQATFSVVPRFFEAMSEYDSADTIQSIPIVTLQNTSQGGWRLPVKRIIDIVGSGAVLILSTPFFVFLSVLIKLDSKGPVFYKQERCTKDGKSFTMYKFRSMVANAHEEINDLMGSNEAKGPIFKIKKDPRVTKIGAFLRKYSLDEFPQFINVLKGEMSLVGPRPPIPEEVEDYNEWHLQRLSVKPGITGIWQVNGRSDLTFEEMVRMDVQYVNGWSLWLDIVLLIRTIPAVVARRGAY</sequence>
<dbReference type="GO" id="GO:0016020">
    <property type="term" value="C:membrane"/>
    <property type="evidence" value="ECO:0007669"/>
    <property type="project" value="UniProtKB-SubCell"/>
</dbReference>
<evidence type="ECO:0000256" key="6">
    <source>
        <dbReference type="SAM" id="Phobius"/>
    </source>
</evidence>
<feature type="domain" description="Bacterial sugar transferase" evidence="7">
    <location>
        <begin position="297"/>
        <end position="484"/>
    </location>
</feature>
<evidence type="ECO:0000256" key="4">
    <source>
        <dbReference type="ARBA" id="ARBA00022989"/>
    </source>
</evidence>
<dbReference type="EMBL" id="LAZR01007313">
    <property type="protein sequence ID" value="KKM86072.1"/>
    <property type="molecule type" value="Genomic_DNA"/>
</dbReference>
<comment type="caution">
    <text evidence="8">The sequence shown here is derived from an EMBL/GenBank/DDBJ whole genome shotgun (WGS) entry which is preliminary data.</text>
</comment>
<feature type="transmembrane region" description="Helical" evidence="6">
    <location>
        <begin position="302"/>
        <end position="323"/>
    </location>
</feature>
<dbReference type="GO" id="GO:0016780">
    <property type="term" value="F:phosphotransferase activity, for other substituted phosphate groups"/>
    <property type="evidence" value="ECO:0007669"/>
    <property type="project" value="TreeGrafter"/>
</dbReference>
<evidence type="ECO:0000256" key="3">
    <source>
        <dbReference type="ARBA" id="ARBA00022692"/>
    </source>
</evidence>
<keyword evidence="4 6" id="KW-1133">Transmembrane helix</keyword>
<feature type="transmembrane region" description="Helical" evidence="6">
    <location>
        <begin position="29"/>
        <end position="55"/>
    </location>
</feature>
<feature type="transmembrane region" description="Helical" evidence="6">
    <location>
        <begin position="101"/>
        <end position="121"/>
    </location>
</feature>
<keyword evidence="2" id="KW-0808">Transferase</keyword>
<evidence type="ECO:0000256" key="1">
    <source>
        <dbReference type="ARBA" id="ARBA00004141"/>
    </source>
</evidence>
<organism evidence="8">
    <name type="scientific">marine sediment metagenome</name>
    <dbReference type="NCBI Taxonomy" id="412755"/>
    <lineage>
        <taxon>unclassified sequences</taxon>
        <taxon>metagenomes</taxon>
        <taxon>ecological metagenomes</taxon>
    </lineage>
</organism>
<evidence type="ECO:0000313" key="8">
    <source>
        <dbReference type="EMBL" id="KKM86072.1"/>
    </source>
</evidence>
<protein>
    <recommendedName>
        <fullName evidence="7">Bacterial sugar transferase domain-containing protein</fullName>
    </recommendedName>
</protein>
<dbReference type="InterPro" id="IPR003362">
    <property type="entry name" value="Bact_transf"/>
</dbReference>
<dbReference type="AlphaFoldDB" id="A0A0F9NXU7"/>
<keyword evidence="5 6" id="KW-0472">Membrane</keyword>